<dbReference type="GO" id="GO:0006419">
    <property type="term" value="P:alanyl-tRNA aminoacylation"/>
    <property type="evidence" value="ECO:0007669"/>
    <property type="project" value="UniProtKB-UniRule"/>
</dbReference>
<dbReference type="PRINTS" id="PR00980">
    <property type="entry name" value="TRNASYNTHALA"/>
</dbReference>
<dbReference type="PANTHER" id="PTHR11777">
    <property type="entry name" value="ALANYL-TRNA SYNTHETASE"/>
    <property type="match status" value="1"/>
</dbReference>
<dbReference type="SUPFAM" id="SSF101353">
    <property type="entry name" value="Putative anticodon-binding domain of alanyl-tRNA synthetase (AlaRS)"/>
    <property type="match status" value="1"/>
</dbReference>
<evidence type="ECO:0000256" key="6">
    <source>
        <dbReference type="ARBA" id="ARBA00022741"/>
    </source>
</evidence>
<dbReference type="SMART" id="SM00863">
    <property type="entry name" value="tRNA_SAD"/>
    <property type="match status" value="1"/>
</dbReference>
<dbReference type="Gene3D" id="3.10.310.40">
    <property type="match status" value="1"/>
</dbReference>
<dbReference type="SUPFAM" id="SSF50447">
    <property type="entry name" value="Translation proteins"/>
    <property type="match status" value="1"/>
</dbReference>
<dbReference type="Pfam" id="PF07973">
    <property type="entry name" value="tRNA_SAD"/>
    <property type="match status" value="1"/>
</dbReference>
<evidence type="ECO:0000256" key="4">
    <source>
        <dbReference type="ARBA" id="ARBA00022598"/>
    </source>
</evidence>
<dbReference type="EC" id="6.1.1.7" evidence="12"/>
<dbReference type="InterPro" id="IPR050058">
    <property type="entry name" value="Ala-tRNA_ligase"/>
</dbReference>
<dbReference type="InterPro" id="IPR018165">
    <property type="entry name" value="Ala-tRNA-synth_IIc_core"/>
</dbReference>
<accession>C6SKL8</accession>
<dbReference type="EMBL" id="AM889138">
    <property type="protein sequence ID" value="CBA08330.1"/>
    <property type="molecule type" value="Genomic_DNA"/>
</dbReference>
<keyword evidence="8 12" id="KW-0067">ATP-binding</keyword>
<comment type="function">
    <text evidence="12">Catalyzes the attachment of alanine to tRNA(Ala) in a two-step reaction: alanine is first activated by ATP to form Ala-AMP and then transferred to the acceptor end of tRNA(Ala). Also edits incorrectly charged Ser-tRNA(Ala) and Gly-tRNA(Ala) via its editing domain.</text>
</comment>
<dbReference type="Pfam" id="PF01411">
    <property type="entry name" value="tRNA-synt_2c"/>
    <property type="match status" value="1"/>
</dbReference>
<dbReference type="FunFam" id="3.30.980.10:FF:000004">
    <property type="entry name" value="Alanine--tRNA ligase, cytoplasmic"/>
    <property type="match status" value="1"/>
</dbReference>
<dbReference type="HAMAP" id="MF_00036_B">
    <property type="entry name" value="Ala_tRNA_synth_B"/>
    <property type="match status" value="1"/>
</dbReference>
<dbReference type="AlphaFoldDB" id="C6SKL8"/>
<keyword evidence="5 12" id="KW-0479">Metal-binding</keyword>
<keyword evidence="12" id="KW-0963">Cytoplasm</keyword>
<evidence type="ECO:0000256" key="10">
    <source>
        <dbReference type="ARBA" id="ARBA00022917"/>
    </source>
</evidence>
<dbReference type="FunFam" id="3.30.930.10:FF:000004">
    <property type="entry name" value="Alanine--tRNA ligase"/>
    <property type="match status" value="1"/>
</dbReference>
<evidence type="ECO:0000256" key="1">
    <source>
        <dbReference type="ARBA" id="ARBA00004496"/>
    </source>
</evidence>
<dbReference type="SUPFAM" id="SSF55186">
    <property type="entry name" value="ThrRS/AlaRS common domain"/>
    <property type="match status" value="1"/>
</dbReference>
<dbReference type="InterPro" id="IPR002318">
    <property type="entry name" value="Ala-tRNA-lgiase_IIc"/>
</dbReference>
<feature type="binding site" evidence="12">
    <location>
        <position position="577"/>
    </location>
    <ligand>
        <name>Zn(2+)</name>
        <dbReference type="ChEBI" id="CHEBI:29105"/>
    </ligand>
</feature>
<dbReference type="InterPro" id="IPR012947">
    <property type="entry name" value="tRNA_SAD"/>
</dbReference>
<dbReference type="GO" id="GO:0002161">
    <property type="term" value="F:aminoacyl-tRNA deacylase activity"/>
    <property type="evidence" value="ECO:0007669"/>
    <property type="project" value="TreeGrafter"/>
</dbReference>
<dbReference type="InterPro" id="IPR018163">
    <property type="entry name" value="Thr/Ala-tRNA-synth_IIc_edit"/>
</dbReference>
<evidence type="ECO:0000256" key="11">
    <source>
        <dbReference type="ARBA" id="ARBA00023146"/>
    </source>
</evidence>
<feature type="binding site" evidence="12">
    <location>
        <position position="675"/>
    </location>
    <ligand>
        <name>Zn(2+)</name>
        <dbReference type="ChEBI" id="CHEBI:29105"/>
    </ligand>
</feature>
<evidence type="ECO:0000313" key="15">
    <source>
        <dbReference type="EMBL" id="CBA08330.1"/>
    </source>
</evidence>
<feature type="binding site" evidence="12">
    <location>
        <position position="679"/>
    </location>
    <ligand>
        <name>Zn(2+)</name>
        <dbReference type="ChEBI" id="CHEBI:29105"/>
    </ligand>
</feature>
<comment type="subcellular location">
    <subcellularLocation>
        <location evidence="1 12">Cytoplasm</location>
    </subcellularLocation>
</comment>
<dbReference type="Pfam" id="PF02272">
    <property type="entry name" value="DHHA1"/>
    <property type="match status" value="1"/>
</dbReference>
<feature type="domain" description="Alanyl-transfer RNA synthetases family profile" evidence="14">
    <location>
        <begin position="12"/>
        <end position="718"/>
    </location>
</feature>
<dbReference type="GO" id="GO:0005524">
    <property type="term" value="F:ATP binding"/>
    <property type="evidence" value="ECO:0007669"/>
    <property type="project" value="UniProtKB-UniRule"/>
</dbReference>
<dbReference type="InterPro" id="IPR018164">
    <property type="entry name" value="Ala-tRNA-synth_IIc_N"/>
</dbReference>
<dbReference type="InterPro" id="IPR023033">
    <property type="entry name" value="Ala_tRNA_ligase_euk/bac"/>
</dbReference>
<organism evidence="15">
    <name type="scientific">Neisseria meningitidis alpha275</name>
    <dbReference type="NCBI Taxonomy" id="295996"/>
    <lineage>
        <taxon>Bacteria</taxon>
        <taxon>Pseudomonadati</taxon>
        <taxon>Pseudomonadota</taxon>
        <taxon>Betaproteobacteria</taxon>
        <taxon>Neisseriales</taxon>
        <taxon>Neisseriaceae</taxon>
        <taxon>Neisseria</taxon>
    </lineage>
</organism>
<keyword evidence="3 12" id="KW-0820">tRNA-binding</keyword>
<feature type="coiled-coil region" evidence="13">
    <location>
        <begin position="742"/>
        <end position="769"/>
    </location>
</feature>
<dbReference type="InterPro" id="IPR003156">
    <property type="entry name" value="DHHA1_dom"/>
</dbReference>
<keyword evidence="4 12" id="KW-0436">Ligase</keyword>
<evidence type="ECO:0000256" key="8">
    <source>
        <dbReference type="ARBA" id="ARBA00022840"/>
    </source>
</evidence>
<dbReference type="Gene3D" id="2.40.30.130">
    <property type="match status" value="1"/>
</dbReference>
<evidence type="ECO:0000256" key="3">
    <source>
        <dbReference type="ARBA" id="ARBA00022555"/>
    </source>
</evidence>
<gene>
    <name evidence="12 15" type="primary">alaS</name>
    <name evidence="15" type="ORF">NMW_1489</name>
</gene>
<dbReference type="InterPro" id="IPR018162">
    <property type="entry name" value="Ala-tRNA-ligase_IIc_anticod-bd"/>
</dbReference>
<comment type="cofactor">
    <cofactor evidence="12">
        <name>Zn(2+)</name>
        <dbReference type="ChEBI" id="CHEBI:29105"/>
    </cofactor>
    <text evidence="12">Binds 1 zinc ion per subunit.</text>
</comment>
<keyword evidence="7 12" id="KW-0862">Zinc</keyword>
<name>C6SKL8_NEIME</name>
<keyword evidence="10 12" id="KW-0648">Protein biosynthesis</keyword>
<dbReference type="GO" id="GO:0000049">
    <property type="term" value="F:tRNA binding"/>
    <property type="evidence" value="ECO:0007669"/>
    <property type="project" value="UniProtKB-KW"/>
</dbReference>
<dbReference type="CDD" id="cd00673">
    <property type="entry name" value="AlaRS_core"/>
    <property type="match status" value="1"/>
</dbReference>
<keyword evidence="13" id="KW-0175">Coiled coil</keyword>
<dbReference type="GO" id="GO:0008270">
    <property type="term" value="F:zinc ion binding"/>
    <property type="evidence" value="ECO:0007669"/>
    <property type="project" value="UniProtKB-UniRule"/>
</dbReference>
<keyword evidence="9 12" id="KW-0694">RNA-binding</keyword>
<comment type="catalytic activity">
    <reaction evidence="12">
        <text>tRNA(Ala) + L-alanine + ATP = L-alanyl-tRNA(Ala) + AMP + diphosphate</text>
        <dbReference type="Rhea" id="RHEA:12540"/>
        <dbReference type="Rhea" id="RHEA-COMP:9657"/>
        <dbReference type="Rhea" id="RHEA-COMP:9923"/>
        <dbReference type="ChEBI" id="CHEBI:30616"/>
        <dbReference type="ChEBI" id="CHEBI:33019"/>
        <dbReference type="ChEBI" id="CHEBI:57972"/>
        <dbReference type="ChEBI" id="CHEBI:78442"/>
        <dbReference type="ChEBI" id="CHEBI:78497"/>
        <dbReference type="ChEBI" id="CHEBI:456215"/>
        <dbReference type="EC" id="6.1.1.7"/>
    </reaction>
</comment>
<dbReference type="InterPro" id="IPR009000">
    <property type="entry name" value="Transl_B-barrel_sf"/>
</dbReference>
<dbReference type="Gene3D" id="3.30.930.10">
    <property type="entry name" value="Bira Bifunctional Protein, Domain 2"/>
    <property type="match status" value="1"/>
</dbReference>
<evidence type="ECO:0000256" key="12">
    <source>
        <dbReference type="HAMAP-Rule" id="MF_00036"/>
    </source>
</evidence>
<evidence type="ECO:0000259" key="14">
    <source>
        <dbReference type="PROSITE" id="PS50860"/>
    </source>
</evidence>
<keyword evidence="6 12" id="KW-0547">Nucleotide-binding</keyword>
<dbReference type="GO" id="GO:0005829">
    <property type="term" value="C:cytosol"/>
    <property type="evidence" value="ECO:0007669"/>
    <property type="project" value="TreeGrafter"/>
</dbReference>
<evidence type="ECO:0000256" key="13">
    <source>
        <dbReference type="SAM" id="Coils"/>
    </source>
</evidence>
<comment type="domain">
    <text evidence="12">Consists of three domains; the N-terminal catalytic domain, the editing domain and the C-terminal C-Ala domain. The editing domain removes incorrectly charged amino acids, while the C-Ala domain, along with tRNA(Ala), serves as a bridge to cooperatively bring together the editing and aminoacylation centers thus stimulating deacylation of misacylated tRNAs.</text>
</comment>
<dbReference type="PANTHER" id="PTHR11777:SF9">
    <property type="entry name" value="ALANINE--TRNA LIGASE, CYTOPLASMIC"/>
    <property type="match status" value="1"/>
</dbReference>
<evidence type="ECO:0000256" key="7">
    <source>
        <dbReference type="ARBA" id="ARBA00022833"/>
    </source>
</evidence>
<reference evidence="15" key="1">
    <citation type="journal article" date="2008" name="Proc. Natl. Acad. Sci. U.S.A.">
        <title>Whole-genome comparison of disease and carriage strains provides insights into virulence evolution in Neisseria meningitidis.</title>
        <authorList>
            <person name="Schoen C."/>
            <person name="Blom J."/>
            <person name="Claus H."/>
            <person name="Schramm-Glueck A."/>
            <person name="Brandt P."/>
            <person name="Mueller T."/>
            <person name="Goesmann A."/>
            <person name="Joseph B."/>
            <person name="Konietzny S."/>
            <person name="Kurzai O."/>
            <person name="Schmitt C."/>
            <person name="Friedrich T."/>
            <person name="Linke B."/>
            <person name="Vogel U."/>
            <person name="Frosch M."/>
        </authorList>
    </citation>
    <scope>NUCLEOTIDE SEQUENCE</scope>
    <source>
        <strain evidence="15">Alpha275</strain>
    </source>
</reference>
<proteinExistence type="inferred from homology"/>
<dbReference type="FunFam" id="3.30.54.20:FF:000001">
    <property type="entry name" value="Alanine--tRNA ligase"/>
    <property type="match status" value="1"/>
</dbReference>
<dbReference type="GO" id="GO:0045892">
    <property type="term" value="P:negative regulation of DNA-templated transcription"/>
    <property type="evidence" value="ECO:0007669"/>
    <property type="project" value="TreeGrafter"/>
</dbReference>
<dbReference type="Gene3D" id="3.30.54.20">
    <property type="match status" value="1"/>
</dbReference>
<dbReference type="FunFam" id="2.40.30.130:FF:000001">
    <property type="entry name" value="Alanine--tRNA ligase"/>
    <property type="match status" value="1"/>
</dbReference>
<dbReference type="Gene3D" id="3.30.980.10">
    <property type="entry name" value="Threonyl-trna Synthetase, Chain A, domain 2"/>
    <property type="match status" value="1"/>
</dbReference>
<dbReference type="GO" id="GO:0004813">
    <property type="term" value="F:alanine-tRNA ligase activity"/>
    <property type="evidence" value="ECO:0007669"/>
    <property type="project" value="UniProtKB-UniRule"/>
</dbReference>
<dbReference type="InterPro" id="IPR045864">
    <property type="entry name" value="aa-tRNA-synth_II/BPL/LPL"/>
</dbReference>
<protein>
    <recommendedName>
        <fullName evidence="12">Alanine--tRNA ligase</fullName>
        <ecNumber evidence="12">6.1.1.7</ecNumber>
    </recommendedName>
    <alternativeName>
        <fullName evidence="12">Alanyl-tRNA synthetase</fullName>
        <shortName evidence="12">AlaRS</shortName>
    </alternativeName>
</protein>
<dbReference type="NCBIfam" id="TIGR00344">
    <property type="entry name" value="alaS"/>
    <property type="match status" value="1"/>
</dbReference>
<dbReference type="FunFam" id="3.10.310.40:FF:000001">
    <property type="entry name" value="Alanine--tRNA ligase"/>
    <property type="match status" value="1"/>
</dbReference>
<keyword evidence="11 12" id="KW-0030">Aminoacyl-tRNA synthetase</keyword>
<dbReference type="SUPFAM" id="SSF55681">
    <property type="entry name" value="Class II aaRS and biotin synthetases"/>
    <property type="match status" value="1"/>
</dbReference>
<evidence type="ECO:0000256" key="2">
    <source>
        <dbReference type="ARBA" id="ARBA00008226"/>
    </source>
</evidence>
<comment type="similarity">
    <text evidence="2 12">Belongs to the class-II aminoacyl-tRNA synthetase family.</text>
</comment>
<dbReference type="PROSITE" id="PS50860">
    <property type="entry name" value="AA_TRNA_LIGASE_II_ALA"/>
    <property type="match status" value="1"/>
</dbReference>
<evidence type="ECO:0000256" key="5">
    <source>
        <dbReference type="ARBA" id="ARBA00022723"/>
    </source>
</evidence>
<sequence length="885" mass="97579">MTRHLRDIEKIMKTSELRQKFLKFFETKGHTVVRSSSLVPHDDPTLLFTNAGMNQFKDVFLGFDKRPYSRATTAQKCVRAGGKHNDLENVGYTARHHTFFEMMGNFSFGDYFKRDAIHFAWEFLTSPEWLNIPKDKLLATVYAEDDEAYNIWLNEIGMPSERIVRIGDNKGAKYASDNFWQMGDTGPCGPCSEIFYDHGEEIWGGIPGSPEEDGDRWIEIWNCVFMQFNRDEQGNMNPLPKPSVDTGMGLERMAAVMQHVHSNYEIDLFQDLLKAVARETGAPFSMEEPSLKVIADHIRSCSFLIADGVLPSNEGRGYVLRRIIRRAVRHGYKLGQSKPFFHKLVADLVKEMGDAYPELKEKQVQIEEALKNEESRFAQTLETGMALLENALAKGGKTLDGEIIFKLYDTYGFPYDLTADICRERNIELDEAGFEREMEAQRARARAAQSFKANAQLPYDGQDTEFKGYSERQTESKVLALYKDGEQVDELNEGDSGAVVIDFTPFYAESGGQVGDVGYIFSGENRFEVRDTQKIKAAVFGQFGVQTSGRLKVGDSVTAKVDDEIRNANMRNHSATHLMHKALRDVLGRHVEQKGSLVTAESTRFDISHPQAVTAEEIAEVERRVNEAVLANVAVNAAIMSMEDAQKTGAMMLFGEKYGDEVRVLQMGGFSTELCGGTHVSRTGDIGLFKIISEGGIAAGVRRIEAITGLNALKWAQEQERLVKDIIAETKAQTEKDVLAKIQAGAAHAKALEKELARAKAELAVHAGAKLLDDAKDLGAAKLVAAQIEADAAALREIVTDLTGKSDNAVILLAAVNDGKVSLCAGVSKPLTGKVKAGDLVKFAAEQVGGKGGGRPDLAQAGGTDAGKLPEMLVSVESWLCQKLS</sequence>
<feature type="binding site" evidence="12">
    <location>
        <position position="573"/>
    </location>
    <ligand>
        <name>Zn(2+)</name>
        <dbReference type="ChEBI" id="CHEBI:29105"/>
    </ligand>
</feature>
<evidence type="ECO:0000256" key="9">
    <source>
        <dbReference type="ARBA" id="ARBA00022884"/>
    </source>
</evidence>